<comment type="caution">
    <text evidence="1">The sequence shown here is derived from an EMBL/GenBank/DDBJ whole genome shotgun (WGS) entry which is preliminary data.</text>
</comment>
<gene>
    <name evidence="1" type="ORF">STRAU_1601</name>
</gene>
<dbReference type="Proteomes" id="UP000014629">
    <property type="component" value="Unassembled WGS sequence"/>
</dbReference>
<keyword evidence="2" id="KW-1185">Reference proteome</keyword>
<accession>S3ZP96</accession>
<dbReference type="AlphaFoldDB" id="S3ZP96"/>
<evidence type="ECO:0000313" key="1">
    <source>
        <dbReference type="EMBL" id="EPH45336.1"/>
    </source>
</evidence>
<evidence type="ECO:0000313" key="2">
    <source>
        <dbReference type="Proteomes" id="UP000014629"/>
    </source>
</evidence>
<dbReference type="PATRIC" id="fig|1286094.4.peg.1578"/>
<protein>
    <submittedName>
        <fullName evidence="1">Uncharacterized protein</fullName>
    </submittedName>
</protein>
<reference evidence="1 2" key="1">
    <citation type="submission" date="2013-02" db="EMBL/GenBank/DDBJ databases">
        <title>Draft Genome Sequence of Streptomyces aurantiacus, Which Produces Setomimycin.</title>
        <authorList>
            <person name="Gruening B.A."/>
            <person name="Praeg A."/>
            <person name="Erxleben A."/>
            <person name="Guenther S."/>
            <person name="Mueller M."/>
        </authorList>
    </citation>
    <scope>NUCLEOTIDE SEQUENCE [LARGE SCALE GENOMIC DNA]</scope>
    <source>
        <strain evidence="1 2">JA 4570</strain>
    </source>
</reference>
<dbReference type="EMBL" id="AOPZ01000063">
    <property type="protein sequence ID" value="EPH45336.1"/>
    <property type="molecule type" value="Genomic_DNA"/>
</dbReference>
<organism evidence="1 2">
    <name type="scientific">Streptomyces aurantiacus JA 4570</name>
    <dbReference type="NCBI Taxonomy" id="1286094"/>
    <lineage>
        <taxon>Bacteria</taxon>
        <taxon>Bacillati</taxon>
        <taxon>Actinomycetota</taxon>
        <taxon>Actinomycetes</taxon>
        <taxon>Kitasatosporales</taxon>
        <taxon>Streptomycetaceae</taxon>
        <taxon>Streptomyces</taxon>
        <taxon>Streptomyces aurantiacus group</taxon>
    </lineage>
</organism>
<sequence>MTTLNDRQRITEWLARADPNPVAVYGAWSEHGVALLPLGRRFDAVRVPAQRVHAAVGSNDPQIVASSLRDWLEGPVIRDLRSSMGPYYVLISPNAAAWDGAEERLSTDTYLGVPRPGQLSLQAHWVVPLAAPGDLCDPAYLSALLATSESLKAAEL</sequence>
<dbReference type="OrthoDB" id="4232363at2"/>
<name>S3ZP96_9ACTN</name>
<proteinExistence type="predicted"/>
<dbReference type="RefSeq" id="WP_016639731.1">
    <property type="nucleotide sequence ID" value="NZ_AOPZ01000063.1"/>
</dbReference>